<keyword evidence="2" id="KW-1185">Reference proteome</keyword>
<sequence length="114" mass="12605">MILGVRVRHQDARLSPWRPVITPLADMILGVRVRHQDVRILGLLAPAAREETWDGSGKLVSGSGEFSDPVRSRPWVTLTENTNIFHPGSQLVVNATCDGARRPHTIARESHPSL</sequence>
<dbReference type="AlphaFoldDB" id="A0AAE0YSE8"/>
<name>A0AAE0YSE8_9GAST</name>
<accession>A0AAE0YSE8</accession>
<dbReference type="EMBL" id="JAWDGP010005538">
    <property type="protein sequence ID" value="KAK3756200.1"/>
    <property type="molecule type" value="Genomic_DNA"/>
</dbReference>
<protein>
    <submittedName>
        <fullName evidence="1">Uncharacterized protein</fullName>
    </submittedName>
</protein>
<evidence type="ECO:0000313" key="1">
    <source>
        <dbReference type="EMBL" id="KAK3756200.1"/>
    </source>
</evidence>
<comment type="caution">
    <text evidence="1">The sequence shown here is derived from an EMBL/GenBank/DDBJ whole genome shotgun (WGS) entry which is preliminary data.</text>
</comment>
<proteinExistence type="predicted"/>
<organism evidence="1 2">
    <name type="scientific">Elysia crispata</name>
    <name type="common">lettuce slug</name>
    <dbReference type="NCBI Taxonomy" id="231223"/>
    <lineage>
        <taxon>Eukaryota</taxon>
        <taxon>Metazoa</taxon>
        <taxon>Spiralia</taxon>
        <taxon>Lophotrochozoa</taxon>
        <taxon>Mollusca</taxon>
        <taxon>Gastropoda</taxon>
        <taxon>Heterobranchia</taxon>
        <taxon>Euthyneura</taxon>
        <taxon>Panpulmonata</taxon>
        <taxon>Sacoglossa</taxon>
        <taxon>Placobranchoidea</taxon>
        <taxon>Plakobranchidae</taxon>
        <taxon>Elysia</taxon>
    </lineage>
</organism>
<gene>
    <name evidence="1" type="ORF">RRG08_015736</name>
</gene>
<dbReference type="Proteomes" id="UP001283361">
    <property type="component" value="Unassembled WGS sequence"/>
</dbReference>
<evidence type="ECO:0000313" key="2">
    <source>
        <dbReference type="Proteomes" id="UP001283361"/>
    </source>
</evidence>
<reference evidence="1" key="1">
    <citation type="journal article" date="2023" name="G3 (Bethesda)">
        <title>A reference genome for the long-term kleptoplast-retaining sea slug Elysia crispata morphotype clarki.</title>
        <authorList>
            <person name="Eastman K.E."/>
            <person name="Pendleton A.L."/>
            <person name="Shaikh M.A."/>
            <person name="Suttiyut T."/>
            <person name="Ogas R."/>
            <person name="Tomko P."/>
            <person name="Gavelis G."/>
            <person name="Widhalm J.R."/>
            <person name="Wisecaver J.H."/>
        </authorList>
    </citation>
    <scope>NUCLEOTIDE SEQUENCE</scope>
    <source>
        <strain evidence="1">ECLA1</strain>
    </source>
</reference>